<keyword evidence="3" id="KW-0285">Flavoprotein</keyword>
<dbReference type="InterPro" id="IPR000415">
    <property type="entry name" value="Nitroreductase-like"/>
</dbReference>
<keyword evidence="4" id="KW-0288">FMN</keyword>
<dbReference type="SUPFAM" id="SSF55469">
    <property type="entry name" value="FMN-dependent nitroreductase-like"/>
    <property type="match status" value="1"/>
</dbReference>
<organism evidence="7">
    <name type="scientific">uncultured Sphingomonadaceae bacterium</name>
    <dbReference type="NCBI Taxonomy" id="169976"/>
    <lineage>
        <taxon>Bacteria</taxon>
        <taxon>Pseudomonadati</taxon>
        <taxon>Pseudomonadota</taxon>
        <taxon>Alphaproteobacteria</taxon>
        <taxon>Sphingomonadales</taxon>
        <taxon>Sphingomonadaceae</taxon>
        <taxon>environmental samples</taxon>
    </lineage>
</organism>
<dbReference type="EMBL" id="CADCVW010000033">
    <property type="protein sequence ID" value="CAA9491318.1"/>
    <property type="molecule type" value="Genomic_DNA"/>
</dbReference>
<dbReference type="Pfam" id="PF00881">
    <property type="entry name" value="Nitroreductase"/>
    <property type="match status" value="1"/>
</dbReference>
<evidence type="ECO:0000259" key="6">
    <source>
        <dbReference type="Pfam" id="PF00881"/>
    </source>
</evidence>
<comment type="similarity">
    <text evidence="2">Belongs to the nitroreductase family.</text>
</comment>
<gene>
    <name evidence="7" type="ORF">AVDCRST_MAG39-794</name>
</gene>
<accession>A0A6J4SFW8</accession>
<feature type="domain" description="Nitroreductase" evidence="6">
    <location>
        <begin position="12"/>
        <end position="196"/>
    </location>
</feature>
<evidence type="ECO:0000256" key="2">
    <source>
        <dbReference type="ARBA" id="ARBA00007118"/>
    </source>
</evidence>
<dbReference type="InterPro" id="IPR029479">
    <property type="entry name" value="Nitroreductase"/>
</dbReference>
<dbReference type="Gene3D" id="3.40.109.10">
    <property type="entry name" value="NADH Oxidase"/>
    <property type="match status" value="1"/>
</dbReference>
<dbReference type="PANTHER" id="PTHR43673:SF2">
    <property type="entry name" value="NITROREDUCTASE"/>
    <property type="match status" value="1"/>
</dbReference>
<proteinExistence type="inferred from homology"/>
<sequence length="228" mass="24927">MADGAMTVGEAVRSRRSVRAFLPDPVNGDLLRDAVAQAARSPSGGNLQPWHLYLLGGAELDRLKALTTERLAASPKGELMEYDIYPKDLAHPYEGRRAEVGEALYGHLGIDRGDRAARRAQFAANFRFFDAPVGGFLYVHRGMGPPQWADCGMFLQTLLLLLRERGLDSCAQEAWAMFPRTVGEFLGAPADLMLWTGLAIGRADPDAPANRLVAKRAAVEDFAEFRGV</sequence>
<dbReference type="PANTHER" id="PTHR43673">
    <property type="entry name" value="NAD(P)H NITROREDUCTASE YDGI-RELATED"/>
    <property type="match status" value="1"/>
</dbReference>
<comment type="cofactor">
    <cofactor evidence="1">
        <name>FMN</name>
        <dbReference type="ChEBI" id="CHEBI:58210"/>
    </cofactor>
</comment>
<name>A0A6J4SFW8_9SPHN</name>
<evidence type="ECO:0000313" key="7">
    <source>
        <dbReference type="EMBL" id="CAA9491318.1"/>
    </source>
</evidence>
<protein>
    <submittedName>
        <fullName evidence="7">Nitroreductase</fullName>
    </submittedName>
</protein>
<evidence type="ECO:0000256" key="1">
    <source>
        <dbReference type="ARBA" id="ARBA00001917"/>
    </source>
</evidence>
<dbReference type="AlphaFoldDB" id="A0A6J4SFW8"/>
<evidence type="ECO:0000256" key="4">
    <source>
        <dbReference type="ARBA" id="ARBA00022643"/>
    </source>
</evidence>
<dbReference type="CDD" id="cd02136">
    <property type="entry name" value="PnbA_NfnB-like"/>
    <property type="match status" value="1"/>
</dbReference>
<evidence type="ECO:0000256" key="3">
    <source>
        <dbReference type="ARBA" id="ARBA00022630"/>
    </source>
</evidence>
<keyword evidence="5" id="KW-0560">Oxidoreductase</keyword>
<reference evidence="7" key="1">
    <citation type="submission" date="2020-02" db="EMBL/GenBank/DDBJ databases">
        <authorList>
            <person name="Meier V. D."/>
        </authorList>
    </citation>
    <scope>NUCLEOTIDE SEQUENCE</scope>
    <source>
        <strain evidence="7">AVDCRST_MAG39</strain>
    </source>
</reference>
<dbReference type="GO" id="GO:0016491">
    <property type="term" value="F:oxidoreductase activity"/>
    <property type="evidence" value="ECO:0007669"/>
    <property type="project" value="UniProtKB-KW"/>
</dbReference>
<evidence type="ECO:0000256" key="5">
    <source>
        <dbReference type="ARBA" id="ARBA00023002"/>
    </source>
</evidence>